<sequence>MGLLDCKKKEKGRLVGTVNLNFFEPLNVYHVGCHLSRGIWNKGFATELLNGVILWGGNVKGCRKYTLLW</sequence>
<evidence type="ECO:0000313" key="3">
    <source>
        <dbReference type="Proteomes" id="UP000321168"/>
    </source>
</evidence>
<reference evidence="2 3" key="1">
    <citation type="submission" date="2019-08" db="EMBL/GenBank/DDBJ databases">
        <title>Genome of Luteibaculum oceani JCM 18817.</title>
        <authorList>
            <person name="Bowman J.P."/>
        </authorList>
    </citation>
    <scope>NUCLEOTIDE SEQUENCE [LARGE SCALE GENOMIC DNA]</scope>
    <source>
        <strain evidence="2 3">JCM 18817</strain>
    </source>
</reference>
<dbReference type="OrthoDB" id="9788916at2"/>
<feature type="domain" description="N-acetyltransferase" evidence="1">
    <location>
        <begin position="9"/>
        <end position="66"/>
    </location>
</feature>
<keyword evidence="3" id="KW-1185">Reference proteome</keyword>
<name>A0A5C6USK7_9FLAO</name>
<organism evidence="2 3">
    <name type="scientific">Luteibaculum oceani</name>
    <dbReference type="NCBI Taxonomy" id="1294296"/>
    <lineage>
        <taxon>Bacteria</taxon>
        <taxon>Pseudomonadati</taxon>
        <taxon>Bacteroidota</taxon>
        <taxon>Flavobacteriia</taxon>
        <taxon>Flavobacteriales</taxon>
        <taxon>Luteibaculaceae</taxon>
        <taxon>Luteibaculum</taxon>
    </lineage>
</organism>
<evidence type="ECO:0000313" key="2">
    <source>
        <dbReference type="EMBL" id="TXC75650.1"/>
    </source>
</evidence>
<dbReference type="Proteomes" id="UP000321168">
    <property type="component" value="Unassembled WGS sequence"/>
</dbReference>
<evidence type="ECO:0000259" key="1">
    <source>
        <dbReference type="Pfam" id="PF00583"/>
    </source>
</evidence>
<accession>A0A5C6USK7</accession>
<dbReference type="EMBL" id="VORB01000012">
    <property type="protein sequence ID" value="TXC75650.1"/>
    <property type="molecule type" value="Genomic_DNA"/>
</dbReference>
<dbReference type="Pfam" id="PF00583">
    <property type="entry name" value="Acetyltransf_1"/>
    <property type="match status" value="1"/>
</dbReference>
<dbReference type="AlphaFoldDB" id="A0A5C6USK7"/>
<dbReference type="SUPFAM" id="SSF55729">
    <property type="entry name" value="Acyl-CoA N-acyltransferases (Nat)"/>
    <property type="match status" value="1"/>
</dbReference>
<dbReference type="InterPro" id="IPR016181">
    <property type="entry name" value="Acyl_CoA_acyltransferase"/>
</dbReference>
<dbReference type="GO" id="GO:0016747">
    <property type="term" value="F:acyltransferase activity, transferring groups other than amino-acyl groups"/>
    <property type="evidence" value="ECO:0007669"/>
    <property type="project" value="InterPro"/>
</dbReference>
<dbReference type="InterPro" id="IPR000182">
    <property type="entry name" value="GNAT_dom"/>
</dbReference>
<gene>
    <name evidence="2" type="ORF">FRX97_11740</name>
</gene>
<proteinExistence type="predicted"/>
<keyword evidence="2" id="KW-0808">Transferase</keyword>
<protein>
    <submittedName>
        <fullName evidence="2">GNAT family N-acetyltransferase</fullName>
    </submittedName>
</protein>
<comment type="caution">
    <text evidence="2">The sequence shown here is derived from an EMBL/GenBank/DDBJ whole genome shotgun (WGS) entry which is preliminary data.</text>
</comment>
<dbReference type="Gene3D" id="3.40.630.30">
    <property type="match status" value="1"/>
</dbReference>